<dbReference type="Proteomes" id="UP000179807">
    <property type="component" value="Unassembled WGS sequence"/>
</dbReference>
<name>A0A1J4KCE0_9EUKA</name>
<organism evidence="2 3">
    <name type="scientific">Tritrichomonas foetus</name>
    <dbReference type="NCBI Taxonomy" id="1144522"/>
    <lineage>
        <taxon>Eukaryota</taxon>
        <taxon>Metamonada</taxon>
        <taxon>Parabasalia</taxon>
        <taxon>Tritrichomonadida</taxon>
        <taxon>Tritrichomonadidae</taxon>
        <taxon>Tritrichomonas</taxon>
    </lineage>
</organism>
<keyword evidence="1" id="KW-0472">Membrane</keyword>
<dbReference type="VEuPathDB" id="TrichDB:TRFO_01221"/>
<evidence type="ECO:0000256" key="1">
    <source>
        <dbReference type="SAM" id="Phobius"/>
    </source>
</evidence>
<gene>
    <name evidence="2" type="ORF">TRFO_01221</name>
</gene>
<accession>A0A1J4KCE0</accession>
<keyword evidence="1" id="KW-0812">Transmembrane</keyword>
<reference evidence="2" key="1">
    <citation type="submission" date="2016-10" db="EMBL/GenBank/DDBJ databases">
        <authorList>
            <person name="Benchimol M."/>
            <person name="Almeida L.G."/>
            <person name="Vasconcelos A.T."/>
            <person name="Perreira-Neves A."/>
            <person name="Rosa I.A."/>
            <person name="Tasca T."/>
            <person name="Bogo M.R."/>
            <person name="de Souza W."/>
        </authorList>
    </citation>
    <scope>NUCLEOTIDE SEQUENCE [LARGE SCALE GENOMIC DNA]</scope>
    <source>
        <strain evidence="2">K</strain>
    </source>
</reference>
<dbReference type="EMBL" id="MLAK01000704">
    <property type="protein sequence ID" value="OHT07125.1"/>
    <property type="molecule type" value="Genomic_DNA"/>
</dbReference>
<keyword evidence="1" id="KW-1133">Transmembrane helix</keyword>
<dbReference type="RefSeq" id="XP_068360261.1">
    <property type="nucleotide sequence ID" value="XM_068489976.1"/>
</dbReference>
<sequence>MINGSLFSNPQNELQEFSHYVYLFREMTLSNGNNQNVIDYFINHFPMLFKYAYRIGVNDKDMSNFCKGILFVQRLSIREQFRQRTNFYDRIFDFVINLRKYDSISVSSVFDDLPRIILSEDHSFIIPQFCNQLFFAKIIQNIDIYPAYRFIKHLPSLIGDSIHQALNQGLLEMIVKIMQDSPFKMKRAQRIFMKYIKLYIIRDIPGTLLKNRFTEVIELSIEEKRHQTIKFLLNLMLIPPSEFPSEYWDNFPQLYIPFYERYCQSILDSPRFDMWCDSCLNLILCLSLKVDSRESILKIFKKYTGMFFSSNTNSFLHNAYMKLFFYLKKYNFVTFELLQETELPQKLLQFFSESNPTEFQIKMRHCQLIYEQINPIVLESLISSSDIDREKWLSIKKKINEDSEIISRDYGNSPLLSTQQPVSWQRILIMALLIFLVFYGVKSR</sequence>
<protein>
    <submittedName>
        <fullName evidence="2">Uncharacterized protein</fullName>
    </submittedName>
</protein>
<dbReference type="GeneID" id="94824680"/>
<keyword evidence="3" id="KW-1185">Reference proteome</keyword>
<evidence type="ECO:0000313" key="3">
    <source>
        <dbReference type="Proteomes" id="UP000179807"/>
    </source>
</evidence>
<evidence type="ECO:0000313" key="2">
    <source>
        <dbReference type="EMBL" id="OHT07125.1"/>
    </source>
</evidence>
<comment type="caution">
    <text evidence="2">The sequence shown here is derived from an EMBL/GenBank/DDBJ whole genome shotgun (WGS) entry which is preliminary data.</text>
</comment>
<proteinExistence type="predicted"/>
<feature type="transmembrane region" description="Helical" evidence="1">
    <location>
        <begin position="423"/>
        <end position="441"/>
    </location>
</feature>
<dbReference type="AlphaFoldDB" id="A0A1J4KCE0"/>